<evidence type="ECO:0000313" key="3">
    <source>
        <dbReference type="Proteomes" id="UP000678513"/>
    </source>
</evidence>
<gene>
    <name evidence="2" type="ORF">J5A65_09210</name>
</gene>
<dbReference type="InterPro" id="IPR010610">
    <property type="entry name" value="EryCIII-like_C"/>
</dbReference>
<dbReference type="Gene3D" id="3.40.50.2000">
    <property type="entry name" value="Glycogen Phosphorylase B"/>
    <property type="match status" value="2"/>
</dbReference>
<name>A0ABX7Y2C4_9ACTN</name>
<dbReference type="Proteomes" id="UP000678513">
    <property type="component" value="Chromosome"/>
</dbReference>
<feature type="domain" description="Erythromycin biosynthesis protein CIII-like C-terminal" evidence="1">
    <location>
        <begin position="265"/>
        <end position="390"/>
    </location>
</feature>
<evidence type="ECO:0000313" key="2">
    <source>
        <dbReference type="EMBL" id="QUC07131.1"/>
    </source>
</evidence>
<dbReference type="Pfam" id="PF06722">
    <property type="entry name" value="EryCIII-like_C"/>
    <property type="match status" value="1"/>
</dbReference>
<organism evidence="2 3">
    <name type="scientific">Arachnia rubra</name>
    <dbReference type="NCBI Taxonomy" id="1547448"/>
    <lineage>
        <taxon>Bacteria</taxon>
        <taxon>Bacillati</taxon>
        <taxon>Actinomycetota</taxon>
        <taxon>Actinomycetes</taxon>
        <taxon>Propionibacteriales</taxon>
        <taxon>Propionibacteriaceae</taxon>
        <taxon>Arachnia</taxon>
    </lineage>
</organism>
<evidence type="ECO:0000259" key="1">
    <source>
        <dbReference type="Pfam" id="PF06722"/>
    </source>
</evidence>
<dbReference type="EMBL" id="CP072384">
    <property type="protein sequence ID" value="QUC07131.1"/>
    <property type="molecule type" value="Genomic_DNA"/>
</dbReference>
<dbReference type="PANTHER" id="PTHR21015">
    <property type="entry name" value="UDP-N-ACETYLGLUCOSAMINE--N-ACETYLMURAMYL-(PENTAPEPTIDE) PYROPHOSPHORYL-UNDECAPRENOL N-ACETYLGLUCOSAMINE TRANSFERASE 1"/>
    <property type="match status" value="1"/>
</dbReference>
<dbReference type="RefSeq" id="WP_212321359.1">
    <property type="nucleotide sequence ID" value="NZ_AP024463.1"/>
</dbReference>
<reference evidence="2 3" key="1">
    <citation type="submission" date="2021-03" db="EMBL/GenBank/DDBJ databases">
        <title>Human Oral Microbial Genomes.</title>
        <authorList>
            <person name="Johnston C.D."/>
            <person name="Chen T."/>
            <person name="Dewhirst F.E."/>
        </authorList>
    </citation>
    <scope>NUCLEOTIDE SEQUENCE [LARGE SCALE GENOMIC DNA]</scope>
    <source>
        <strain evidence="2 3">DSMZ 100122</strain>
    </source>
</reference>
<accession>A0ABX7Y2C4</accession>
<dbReference type="PANTHER" id="PTHR21015:SF22">
    <property type="entry name" value="GLYCOSYLTRANSFERASE"/>
    <property type="match status" value="1"/>
</dbReference>
<sequence length="431" mass="47279">MFKTLLFAPETFNFAEVTRCIEVARRLPGIRCVFAGFSERFTSPIREAGFEYRSLKPVLTDAEGKMAIAFDQGRSIRHPFTAGMVRQRVISERALIRELDAAAVVIGTTLSQLISARAERVPLFYVKPFAYSAPHMTQMRRTGFLPTATPAQRTIDKGVAWLSRTVLAKAIPVPKGFRQVARECGVQIPHTLVGFIEADMNLVASPPRLIPDWCRLPGNYRAVGPVYAQLDASIPEDFALLRKRGRPVVLVAMGSSASRSLVLDVLHSAARADVEIVSPSALYLSQADRAALPGNVHVTGWIPVHRLGNLVDVAITHGGEGTVQTSCASGWPFIGIPLQLEQRYNVTRCVEFGNAQLISRRQAGRVDWAQLVTHLLANEAMRKAAASMARLFEGSDGPGTCAQIIRDELGKVRAVPCLHPLIEEGRWCGCY</sequence>
<dbReference type="SUPFAM" id="SSF53756">
    <property type="entry name" value="UDP-Glycosyltransferase/glycogen phosphorylase"/>
    <property type="match status" value="1"/>
</dbReference>
<proteinExistence type="predicted"/>
<protein>
    <recommendedName>
        <fullName evidence="1">Erythromycin biosynthesis protein CIII-like C-terminal domain-containing protein</fullName>
    </recommendedName>
</protein>
<keyword evidence="3" id="KW-1185">Reference proteome</keyword>